<dbReference type="PROSITE" id="PS51257">
    <property type="entry name" value="PROKAR_LIPOPROTEIN"/>
    <property type="match status" value="1"/>
</dbReference>
<dbReference type="GO" id="GO:0051603">
    <property type="term" value="P:proteolysis involved in protein catabolic process"/>
    <property type="evidence" value="ECO:0007669"/>
    <property type="project" value="TreeGrafter"/>
</dbReference>
<dbReference type="Gene3D" id="3.30.2010.10">
    <property type="entry name" value="Metalloproteases ('zincins'), catalytic domain"/>
    <property type="match status" value="1"/>
</dbReference>
<feature type="signal peptide" evidence="7">
    <location>
        <begin position="1"/>
        <end position="22"/>
    </location>
</feature>
<evidence type="ECO:0000256" key="3">
    <source>
        <dbReference type="ARBA" id="ARBA00022801"/>
    </source>
</evidence>
<evidence type="ECO:0000259" key="8">
    <source>
        <dbReference type="Pfam" id="PF01435"/>
    </source>
</evidence>
<dbReference type="GO" id="GO:0046872">
    <property type="term" value="F:metal ion binding"/>
    <property type="evidence" value="ECO:0007669"/>
    <property type="project" value="UniProtKB-KW"/>
</dbReference>
<gene>
    <name evidence="9" type="ORF">HZF10_04000</name>
</gene>
<dbReference type="InterPro" id="IPR051156">
    <property type="entry name" value="Mito/Outer_Membr_Metalloprot"/>
</dbReference>
<evidence type="ECO:0000256" key="2">
    <source>
        <dbReference type="ARBA" id="ARBA00022723"/>
    </source>
</evidence>
<keyword evidence="1 6" id="KW-0645">Protease</keyword>
<evidence type="ECO:0000256" key="4">
    <source>
        <dbReference type="ARBA" id="ARBA00022833"/>
    </source>
</evidence>
<keyword evidence="4 6" id="KW-0862">Zinc</keyword>
<organism evidence="9 10">
    <name type="scientific">Flavobacterium agri</name>
    <dbReference type="NCBI Taxonomy" id="2743471"/>
    <lineage>
        <taxon>Bacteria</taxon>
        <taxon>Pseudomonadati</taxon>
        <taxon>Bacteroidota</taxon>
        <taxon>Flavobacteriia</taxon>
        <taxon>Flavobacteriales</taxon>
        <taxon>Flavobacteriaceae</taxon>
        <taxon>Flavobacterium</taxon>
    </lineage>
</organism>
<proteinExistence type="inferred from homology"/>
<keyword evidence="7" id="KW-0732">Signal</keyword>
<evidence type="ECO:0000256" key="7">
    <source>
        <dbReference type="SAM" id="SignalP"/>
    </source>
</evidence>
<accession>A0A7Y8Y2K2</accession>
<evidence type="ECO:0000313" key="10">
    <source>
        <dbReference type="Proteomes" id="UP000535020"/>
    </source>
</evidence>
<dbReference type="PANTHER" id="PTHR22726:SF1">
    <property type="entry name" value="METALLOENDOPEPTIDASE OMA1, MITOCHONDRIAL"/>
    <property type="match status" value="1"/>
</dbReference>
<keyword evidence="3 6" id="KW-0378">Hydrolase</keyword>
<dbReference type="EMBL" id="JACBJI010000001">
    <property type="protein sequence ID" value="NYA70070.1"/>
    <property type="molecule type" value="Genomic_DNA"/>
</dbReference>
<keyword evidence="5 6" id="KW-0482">Metalloprotease</keyword>
<dbReference type="Proteomes" id="UP000535020">
    <property type="component" value="Unassembled WGS sequence"/>
</dbReference>
<name>A0A7Y8Y2K2_9FLAO</name>
<evidence type="ECO:0000256" key="1">
    <source>
        <dbReference type="ARBA" id="ARBA00022670"/>
    </source>
</evidence>
<reference evidence="9 10" key="1">
    <citation type="submission" date="2020-07" db="EMBL/GenBank/DDBJ databases">
        <authorList>
            <person name="Sun Q."/>
        </authorList>
    </citation>
    <scope>NUCLEOTIDE SEQUENCE [LARGE SCALE GENOMIC DNA]</scope>
    <source>
        <strain evidence="9 10">MAH-1</strain>
    </source>
</reference>
<protein>
    <submittedName>
        <fullName evidence="9">M48 family metallopeptidase</fullName>
    </submittedName>
</protein>
<keyword evidence="10" id="KW-1185">Reference proteome</keyword>
<dbReference type="PANTHER" id="PTHR22726">
    <property type="entry name" value="METALLOENDOPEPTIDASE OMA1"/>
    <property type="match status" value="1"/>
</dbReference>
<dbReference type="CDD" id="cd07331">
    <property type="entry name" value="M48C_Oma1_like"/>
    <property type="match status" value="1"/>
</dbReference>
<dbReference type="GO" id="GO:0004222">
    <property type="term" value="F:metalloendopeptidase activity"/>
    <property type="evidence" value="ECO:0007669"/>
    <property type="project" value="InterPro"/>
</dbReference>
<dbReference type="RefSeq" id="WP_176004883.1">
    <property type="nucleotide sequence ID" value="NZ_JABWMI010000005.1"/>
</dbReference>
<comment type="cofactor">
    <cofactor evidence="6">
        <name>Zn(2+)</name>
        <dbReference type="ChEBI" id="CHEBI:29105"/>
    </cofactor>
    <text evidence="6">Binds 1 zinc ion per subunit.</text>
</comment>
<comment type="caution">
    <text evidence="9">The sequence shown here is derived from an EMBL/GenBank/DDBJ whole genome shotgun (WGS) entry which is preliminary data.</text>
</comment>
<evidence type="ECO:0000256" key="6">
    <source>
        <dbReference type="RuleBase" id="RU003983"/>
    </source>
</evidence>
<comment type="similarity">
    <text evidence="6">Belongs to the peptidase M48 family.</text>
</comment>
<feature type="chain" id="PRO_5030604187" evidence="7">
    <location>
        <begin position="23"/>
        <end position="270"/>
    </location>
</feature>
<sequence length="270" mass="28843">MKNKLILAVSALLIVAACSTNALTGKKEFNIVSNDQLFPSAFAEYNSFLSQNKVIATGADAQLVQKVGSKIRAAVEKYYASKGISSSLQGYQWEYKLVDDKAVNAWCMPGGKIVVYTGILPVTKDEAGLATVLGHEVAHALLNHGAQRMSAAQAQAIGAAGLALATSGQSEERQQMYQQYYGIGSQVGVMLPFSRKHESEADEIGLTLMAIAGYNPDNALTFWQRMSAQSGGASTPEILSTHPSDNTRIADIKKLIPQAKANAAKLGVKY</sequence>
<feature type="domain" description="Peptidase M48" evidence="8">
    <location>
        <begin position="71"/>
        <end position="255"/>
    </location>
</feature>
<dbReference type="GO" id="GO:0016020">
    <property type="term" value="C:membrane"/>
    <property type="evidence" value="ECO:0007669"/>
    <property type="project" value="TreeGrafter"/>
</dbReference>
<dbReference type="InterPro" id="IPR001915">
    <property type="entry name" value="Peptidase_M48"/>
</dbReference>
<dbReference type="AlphaFoldDB" id="A0A7Y8Y2K2"/>
<evidence type="ECO:0000313" key="9">
    <source>
        <dbReference type="EMBL" id="NYA70070.1"/>
    </source>
</evidence>
<keyword evidence="2" id="KW-0479">Metal-binding</keyword>
<dbReference type="Pfam" id="PF01435">
    <property type="entry name" value="Peptidase_M48"/>
    <property type="match status" value="1"/>
</dbReference>
<evidence type="ECO:0000256" key="5">
    <source>
        <dbReference type="ARBA" id="ARBA00023049"/>
    </source>
</evidence>